<accession>A0ABM9IWW8</accession>
<keyword evidence="2" id="KW-1185">Reference proteome</keyword>
<name>A0ABM9IWW8_9RALS</name>
<evidence type="ECO:0000313" key="1">
    <source>
        <dbReference type="EMBL" id="CAJ0774847.1"/>
    </source>
</evidence>
<dbReference type="Proteomes" id="UP001189616">
    <property type="component" value="Unassembled WGS sequence"/>
</dbReference>
<dbReference type="InterPro" id="IPR011051">
    <property type="entry name" value="RmlC_Cupin_sf"/>
</dbReference>
<comment type="caution">
    <text evidence="1">The sequence shown here is derived from an EMBL/GenBank/DDBJ whole genome shotgun (WGS) entry which is preliminary data.</text>
</comment>
<dbReference type="EMBL" id="CATYWO010000001">
    <property type="protein sequence ID" value="CAJ0774847.1"/>
    <property type="molecule type" value="Genomic_DNA"/>
</dbReference>
<reference evidence="1 2" key="1">
    <citation type="submission" date="2023-07" db="EMBL/GenBank/DDBJ databases">
        <authorList>
            <person name="Peeters C."/>
        </authorList>
    </citation>
    <scope>NUCLEOTIDE SEQUENCE [LARGE SCALE GENOMIC DNA]</scope>
    <source>
        <strain evidence="1 2">LMG 7141</strain>
    </source>
</reference>
<evidence type="ECO:0000313" key="2">
    <source>
        <dbReference type="Proteomes" id="UP001189616"/>
    </source>
</evidence>
<gene>
    <name evidence="1" type="ORF">LMG7141_00261</name>
</gene>
<proteinExistence type="predicted"/>
<dbReference type="Pfam" id="PF05962">
    <property type="entry name" value="HutD"/>
    <property type="match status" value="1"/>
</dbReference>
<organism evidence="1 2">
    <name type="scientific">Ralstonia condita</name>
    <dbReference type="NCBI Taxonomy" id="3058600"/>
    <lineage>
        <taxon>Bacteria</taxon>
        <taxon>Pseudomonadati</taxon>
        <taxon>Pseudomonadota</taxon>
        <taxon>Betaproteobacteria</taxon>
        <taxon>Burkholderiales</taxon>
        <taxon>Burkholderiaceae</taxon>
        <taxon>Ralstonia</taxon>
    </lineage>
</organism>
<sequence length="97" mass="10453">MHATLDAPLSDFNVMTRRDAWTHRAEAVALAAGESWPLPRAQPGMRWRVYCADGALSIDALDVPRGAAVLLDATDDPHTLVARVGSMGYLVGLWPLG</sequence>
<dbReference type="InterPro" id="IPR010282">
    <property type="entry name" value="Uncharacterised_HutD/Ves"/>
</dbReference>
<protein>
    <recommendedName>
        <fullName evidence="3">AraC family transcriptional regulator</fullName>
    </recommendedName>
</protein>
<dbReference type="SUPFAM" id="SSF51182">
    <property type="entry name" value="RmlC-like cupins"/>
    <property type="match status" value="1"/>
</dbReference>
<evidence type="ECO:0008006" key="3">
    <source>
        <dbReference type="Google" id="ProtNLM"/>
    </source>
</evidence>